<dbReference type="PANTHER" id="PTHR31981">
    <property type="entry name" value="GLYCOSYLATED LYSOSOMAL MEMBRANE PROTEIN"/>
    <property type="match status" value="1"/>
</dbReference>
<dbReference type="Pfam" id="PF15065">
    <property type="entry name" value="NCU-G1"/>
    <property type="match status" value="2"/>
</dbReference>
<keyword evidence="7" id="KW-0458">Lysosome</keyword>
<evidence type="ECO:0000256" key="5">
    <source>
        <dbReference type="ARBA" id="ARBA00023136"/>
    </source>
</evidence>
<comment type="function">
    <text evidence="8">Required to protect lysosomal transporter MFSD1 from lysosomal proteolysis and for MFSD1 lysosomal localization.</text>
</comment>
<keyword evidence="5 11" id="KW-0472">Membrane</keyword>
<evidence type="ECO:0000256" key="6">
    <source>
        <dbReference type="ARBA" id="ARBA00023180"/>
    </source>
</evidence>
<evidence type="ECO:0000256" key="11">
    <source>
        <dbReference type="SAM" id="Phobius"/>
    </source>
</evidence>
<keyword evidence="6" id="KW-0325">Glycoprotein</keyword>
<name>A0A7R9PM07_TIMGE</name>
<dbReference type="GO" id="GO:0005765">
    <property type="term" value="C:lysosomal membrane"/>
    <property type="evidence" value="ECO:0007669"/>
    <property type="project" value="UniProtKB-SubCell"/>
</dbReference>
<dbReference type="EMBL" id="OE841294">
    <property type="protein sequence ID" value="CAD7595208.1"/>
    <property type="molecule type" value="Genomic_DNA"/>
</dbReference>
<evidence type="ECO:0000256" key="7">
    <source>
        <dbReference type="ARBA" id="ARBA00023228"/>
    </source>
</evidence>
<sequence>MSIFFFIVILFSLVSSSLCFERKLSSSVNPGCNPDAGYCDKVTLVHVRADGPNDTLHYLWGFTGKPSIILALTSPNATLTINWKDFIFASVQAIEFSEKPIYSFGLVVNKIWEYNDVNDTGYLNMSLVNKNYKRAYDTEYFHWKIAKFENDTEGAILHMESVKYNKPGDVTAVERGNIKFMTLYTSLPGTALIANSESLLPHFPSNNSAYGYNDHSDILPHLVHTQNSSLIDLVIDKLGTNSHFSHARFAVDIILASQDPKNTTMTFESHKSLDDEYTPGVFTMVDLQTPSSVSGAKGGYIQWRPVAYIAKERDLTNSTDANNYGLSNVTYPSAVLNSSAVYAFFSSSLENMLVQETVVSFGLKEDGFYKKTNYTSWAISDDKLKKFISKSIAQTFLVGYGHPPDEKFSLLVILVISIGLGLPALLILVSGIVMAVRRVSHKNDDLFLKCVFQVQKTHFIQNVINHLYRLFSIGVMACTQGVGYFLRYVEVIGTYSRHVARRFIQRRYELSVGYVEEIVDSWSECSARRTQVCKWVVRESLAGVDPLSPRRRIWSEVLWQG</sequence>
<keyword evidence="2 11" id="KW-0812">Transmembrane</keyword>
<comment type="similarity">
    <text evidence="1">Belongs to the GLMP family.</text>
</comment>
<evidence type="ECO:0000256" key="9">
    <source>
        <dbReference type="ARBA" id="ARBA00024189"/>
    </source>
</evidence>
<dbReference type="PANTHER" id="PTHR31981:SF1">
    <property type="entry name" value="GLYCOSYLATED LYSOSOMAL MEMBRANE PROTEIN"/>
    <property type="match status" value="1"/>
</dbReference>
<gene>
    <name evidence="13" type="ORF">TGEB3V08_LOCUS5933</name>
</gene>
<evidence type="ECO:0000256" key="1">
    <source>
        <dbReference type="ARBA" id="ARBA00010599"/>
    </source>
</evidence>
<comment type="subcellular location">
    <subcellularLocation>
        <location evidence="9">Lysosome membrane</location>
        <topology evidence="9">Single-pass type I membrane protein</topology>
        <orientation evidence="9">Lumenal side</orientation>
    </subcellularLocation>
</comment>
<evidence type="ECO:0000256" key="2">
    <source>
        <dbReference type="ARBA" id="ARBA00022692"/>
    </source>
</evidence>
<keyword evidence="4 11" id="KW-1133">Transmembrane helix</keyword>
<dbReference type="AlphaFoldDB" id="A0A7R9PM07"/>
<feature type="transmembrane region" description="Helical" evidence="11">
    <location>
        <begin position="410"/>
        <end position="436"/>
    </location>
</feature>
<evidence type="ECO:0000256" key="10">
    <source>
        <dbReference type="ARBA" id="ARBA00044960"/>
    </source>
</evidence>
<feature type="signal peptide" evidence="12">
    <location>
        <begin position="1"/>
        <end position="19"/>
    </location>
</feature>
<reference evidence="13" key="1">
    <citation type="submission" date="2020-11" db="EMBL/GenBank/DDBJ databases">
        <authorList>
            <person name="Tran Van P."/>
        </authorList>
    </citation>
    <scope>NUCLEOTIDE SEQUENCE</scope>
</reference>
<proteinExistence type="inferred from homology"/>
<evidence type="ECO:0000256" key="8">
    <source>
        <dbReference type="ARBA" id="ARBA00024176"/>
    </source>
</evidence>
<dbReference type="InterPro" id="IPR029382">
    <property type="entry name" value="NCU-G1"/>
</dbReference>
<evidence type="ECO:0000256" key="4">
    <source>
        <dbReference type="ARBA" id="ARBA00022989"/>
    </source>
</evidence>
<feature type="chain" id="PRO_5030923604" evidence="12">
    <location>
        <begin position="20"/>
        <end position="561"/>
    </location>
</feature>
<evidence type="ECO:0000256" key="3">
    <source>
        <dbReference type="ARBA" id="ARBA00022729"/>
    </source>
</evidence>
<protein>
    <submittedName>
        <fullName evidence="13">Uncharacterized protein</fullName>
    </submittedName>
</protein>
<evidence type="ECO:0000256" key="12">
    <source>
        <dbReference type="SAM" id="SignalP"/>
    </source>
</evidence>
<keyword evidence="3 12" id="KW-0732">Signal</keyword>
<evidence type="ECO:0000313" key="13">
    <source>
        <dbReference type="EMBL" id="CAD7595208.1"/>
    </source>
</evidence>
<accession>A0A7R9PM07</accession>
<organism evidence="13">
    <name type="scientific">Timema genevievae</name>
    <name type="common">Walking stick</name>
    <dbReference type="NCBI Taxonomy" id="629358"/>
    <lineage>
        <taxon>Eukaryota</taxon>
        <taxon>Metazoa</taxon>
        <taxon>Ecdysozoa</taxon>
        <taxon>Arthropoda</taxon>
        <taxon>Hexapoda</taxon>
        <taxon>Insecta</taxon>
        <taxon>Pterygota</taxon>
        <taxon>Neoptera</taxon>
        <taxon>Polyneoptera</taxon>
        <taxon>Phasmatodea</taxon>
        <taxon>Timematodea</taxon>
        <taxon>Timematoidea</taxon>
        <taxon>Timematidae</taxon>
        <taxon>Timema</taxon>
    </lineage>
</organism>
<comment type="subunit">
    <text evidence="10">Interacts (via lumenal domain) with lysosomal protein MFSD1; the interaction starts while both proteins are still in the endoplasmic reticulum and is required for stabilization of MFSD1 in lysosomes but has no direct effect on its targeting to lysosomes or transporter activity.</text>
</comment>